<comment type="function">
    <text evidence="2">tRNA nucleus export receptor which facilitates tRNA translocation across the nuclear pore complex. Involved in pre-tRNA splicing, probably by affecting the interaction of pre-tRNA with splicing endonuclease.</text>
</comment>
<dbReference type="PANTHER" id="PTHR12363">
    <property type="entry name" value="TRANSPORTIN 3 AND IMPORTIN 13"/>
    <property type="match status" value="1"/>
</dbReference>
<evidence type="ECO:0000259" key="3">
    <source>
        <dbReference type="PROSITE" id="PS50166"/>
    </source>
</evidence>
<dbReference type="SMART" id="SM00913">
    <property type="entry name" value="IBN_N"/>
    <property type="match status" value="1"/>
</dbReference>
<dbReference type="Gene3D" id="1.25.10.10">
    <property type="entry name" value="Leucine-rich Repeat Variant"/>
    <property type="match status" value="1"/>
</dbReference>
<dbReference type="PROSITE" id="PS50166">
    <property type="entry name" value="IMPORTIN_B_NT"/>
    <property type="match status" value="1"/>
</dbReference>
<dbReference type="SUPFAM" id="SSF48371">
    <property type="entry name" value="ARM repeat"/>
    <property type="match status" value="1"/>
</dbReference>
<dbReference type="EMBL" id="ML978711">
    <property type="protein sequence ID" value="KAF2091580.1"/>
    <property type="molecule type" value="Genomic_DNA"/>
</dbReference>
<dbReference type="InterPro" id="IPR013598">
    <property type="entry name" value="Exportin-1/Importin-b-like"/>
</dbReference>
<reference evidence="4" key="1">
    <citation type="journal article" date="2020" name="Stud. Mycol.">
        <title>101 Dothideomycetes genomes: a test case for predicting lifestyles and emergence of pathogens.</title>
        <authorList>
            <person name="Haridas S."/>
            <person name="Albert R."/>
            <person name="Binder M."/>
            <person name="Bloem J."/>
            <person name="Labutti K."/>
            <person name="Salamov A."/>
            <person name="Andreopoulos B."/>
            <person name="Baker S."/>
            <person name="Barry K."/>
            <person name="Bills G."/>
            <person name="Bluhm B."/>
            <person name="Cannon C."/>
            <person name="Castanera R."/>
            <person name="Culley D."/>
            <person name="Daum C."/>
            <person name="Ezra D."/>
            <person name="Gonzalez J."/>
            <person name="Henrissat B."/>
            <person name="Kuo A."/>
            <person name="Liang C."/>
            <person name="Lipzen A."/>
            <person name="Lutzoni F."/>
            <person name="Magnuson J."/>
            <person name="Mondo S."/>
            <person name="Nolan M."/>
            <person name="Ohm R."/>
            <person name="Pangilinan J."/>
            <person name="Park H.-J."/>
            <person name="Ramirez L."/>
            <person name="Alfaro M."/>
            <person name="Sun H."/>
            <person name="Tritt A."/>
            <person name="Yoshinaga Y."/>
            <person name="Zwiers L.-H."/>
            <person name="Turgeon B."/>
            <person name="Goodwin S."/>
            <person name="Spatafora J."/>
            <person name="Crous P."/>
            <person name="Grigoriev I."/>
        </authorList>
    </citation>
    <scope>NUCLEOTIDE SEQUENCE</scope>
    <source>
        <strain evidence="4">CBS 121410</strain>
    </source>
</reference>
<comment type="caution">
    <text evidence="4">The sequence shown here is derived from an EMBL/GenBank/DDBJ whole genome shotgun (WGS) entry which is preliminary data.</text>
</comment>
<dbReference type="Pfam" id="PF24139">
    <property type="entry name" value="TPR_TNPO3_IPO13_4th"/>
    <property type="match status" value="1"/>
</dbReference>
<evidence type="ECO:0000313" key="4">
    <source>
        <dbReference type="EMBL" id="KAF2091580.1"/>
    </source>
</evidence>
<keyword evidence="1" id="KW-0819">tRNA processing</keyword>
<evidence type="ECO:0000313" key="5">
    <source>
        <dbReference type="Proteomes" id="UP000799776"/>
    </source>
</evidence>
<dbReference type="OrthoDB" id="435593at2759"/>
<dbReference type="Pfam" id="PF03810">
    <property type="entry name" value="IBN_N"/>
    <property type="match status" value="1"/>
</dbReference>
<gene>
    <name evidence="4" type="ORF">K490DRAFT_31049</name>
</gene>
<dbReference type="Proteomes" id="UP000799776">
    <property type="component" value="Unassembled WGS sequence"/>
</dbReference>
<evidence type="ECO:0000256" key="1">
    <source>
        <dbReference type="ARBA" id="ARBA00022694"/>
    </source>
</evidence>
<dbReference type="GO" id="GO:0006606">
    <property type="term" value="P:protein import into nucleus"/>
    <property type="evidence" value="ECO:0007669"/>
    <property type="project" value="TreeGrafter"/>
</dbReference>
<keyword evidence="5" id="KW-1185">Reference proteome</keyword>
<evidence type="ECO:0000256" key="2">
    <source>
        <dbReference type="ARBA" id="ARBA00025147"/>
    </source>
</evidence>
<accession>A0A9P4HYI5</accession>
<dbReference type="InterPro" id="IPR011989">
    <property type="entry name" value="ARM-like"/>
</dbReference>
<name>A0A9P4HYI5_9PEZI</name>
<dbReference type="Pfam" id="PF24140">
    <property type="entry name" value="TPR_TNPO3_IPO13_3rd"/>
    <property type="match status" value="1"/>
</dbReference>
<dbReference type="InterPro" id="IPR051345">
    <property type="entry name" value="Importin_beta-like_NTR"/>
</dbReference>
<dbReference type="InterPro" id="IPR016024">
    <property type="entry name" value="ARM-type_fold"/>
</dbReference>
<proteinExistence type="predicted"/>
<dbReference type="InterPro" id="IPR057942">
    <property type="entry name" value="TPR_TNPO3_IPO13_3rd"/>
</dbReference>
<dbReference type="Pfam" id="PF08389">
    <property type="entry name" value="Xpo1"/>
    <property type="match status" value="1"/>
</dbReference>
<feature type="domain" description="Importin N-terminal" evidence="3">
    <location>
        <begin position="13"/>
        <end position="80"/>
    </location>
</feature>
<dbReference type="AlphaFoldDB" id="A0A9P4HYI5"/>
<dbReference type="FunFam" id="1.25.10.10:FF:000266">
    <property type="entry name" value="mRNA transport regulator MTR10"/>
    <property type="match status" value="1"/>
</dbReference>
<dbReference type="GO" id="GO:0005737">
    <property type="term" value="C:cytoplasm"/>
    <property type="evidence" value="ECO:0007669"/>
    <property type="project" value="TreeGrafter"/>
</dbReference>
<sequence>MQSNVDRAQKGQAHEYLEQFQKSEQAWETNFTILQSADTAVEAKLFAATTLKGKIVYDLYQLPRDALSPLRDTLLARLGDFRVGPKPIRLQLCVCLANLAIQMTEWKDVLPLVVSTLGSNPESIPCVLDFLRVLPEEVTEGRKINLTEDELTDRTKELLENNAQAVLALLAQYANSSAAASKNPQLMDCLNSWAREVPINDIVNSSLLATIMNALNTEESFESAVECICAIIRETRDVDECMNVIQTLYPQIATLRSKLAQAAEEEDTEVFKGISRILAEAGEAWVLLVARMPEQFRDLVQSILQIAALDKERDAMTHTFPFWYELKQYLTLDKYIEARLQYVDIYSGLVDVMIGHLEYPKPESGDEKDLFEGDREQEEKFREFRHQMGDVLKDCCQVIGVTDCLQKSYELIKKWVATYGPQASSGHVPEWQKLEAPLFSMRAMGRQVPPDEGIMLPQLMPLLVQIPDQEKVRFQAVMALGRYTAWTAQHPETLQPQLDYIMAAFQHPSKEVVRAAALSFKFFCNDCATLLKDFIPQLQQFYASVLDQLPESSQEEITDGVASVLAEQPAEKTYEYLKLFCHPIIERLMNMAASATDDRSKLLLADKLQLLTIFIQWVQPRVPQGQPNPAVSYCQEIFPVLAGLAEKFVAFNPVLERICRCWRYMVMSYRADIRPLIPQLAHQLVTGFSTSRQGCFLWATGSIVREFAEDFNGVDAGTSADVYRFYEQQATIFLTVLSASPPEDIPDTIEDFFRLSDEVVLFYPSHAVSSPLMGPILEAATAALTLLQEPPLLASLHFLRGFLAYGNEYPPTSEYGEEHRTNPPEIQAAVKQLVATKGEELVRRIMAGMMYSFPRECFPDASGVLLEMFNLLPRQVADWVKLTVTMLPPGSISPQEAERLINNINQRIQSNEIRKIRTILQDFTNSYRRRNVAPREGLGRLEATRFRFNG</sequence>
<protein>
    <submittedName>
        <fullName evidence="4">ARM repeat-containing protein</fullName>
    </submittedName>
</protein>
<dbReference type="InterPro" id="IPR058537">
    <property type="entry name" value="TPR_TNPO3_IPO13_4th"/>
</dbReference>
<dbReference type="InterPro" id="IPR001494">
    <property type="entry name" value="Importin-beta_N"/>
</dbReference>
<dbReference type="GO" id="GO:0005634">
    <property type="term" value="C:nucleus"/>
    <property type="evidence" value="ECO:0007669"/>
    <property type="project" value="UniProtKB-ARBA"/>
</dbReference>
<dbReference type="PANTHER" id="PTHR12363:SF53">
    <property type="entry name" value="MRNA TRANSPORT REGULATOR MTR10"/>
    <property type="match status" value="1"/>
</dbReference>
<dbReference type="GO" id="GO:0031267">
    <property type="term" value="F:small GTPase binding"/>
    <property type="evidence" value="ECO:0007669"/>
    <property type="project" value="InterPro"/>
</dbReference>
<dbReference type="Pfam" id="PF24138">
    <property type="entry name" value="TPR_TNPO3_IPO13_2nd"/>
    <property type="match status" value="1"/>
</dbReference>
<dbReference type="InterPro" id="IPR057941">
    <property type="entry name" value="TPR_TNPO3_IPO13_2nd"/>
</dbReference>
<dbReference type="GO" id="GO:0008033">
    <property type="term" value="P:tRNA processing"/>
    <property type="evidence" value="ECO:0007669"/>
    <property type="project" value="UniProtKB-KW"/>
</dbReference>
<organism evidence="4 5">
    <name type="scientific">Saccharata proteae CBS 121410</name>
    <dbReference type="NCBI Taxonomy" id="1314787"/>
    <lineage>
        <taxon>Eukaryota</taxon>
        <taxon>Fungi</taxon>
        <taxon>Dikarya</taxon>
        <taxon>Ascomycota</taxon>
        <taxon>Pezizomycotina</taxon>
        <taxon>Dothideomycetes</taxon>
        <taxon>Dothideomycetes incertae sedis</taxon>
        <taxon>Botryosphaeriales</taxon>
        <taxon>Saccharataceae</taxon>
        <taxon>Saccharata</taxon>
    </lineage>
</organism>